<sequence length="177" mass="19472">MTGHHTLTETERAVHERLGDLPLDFRAMAAVSNLHRAVNAIRNHLEQAVLKDADLTWTGFVVLWVIWIWGDMETRHVAAEAGISKGTLTGVMKTLEARGLVARTPHSTDGRLVLLGLTPAGSRLMQDMFPRFNTEETYVLKPLDGPGADGLAATLRAIIGHLEEDGPRRRAQLRATP</sequence>
<feature type="domain" description="HTH marR-type" evidence="4">
    <location>
        <begin position="27"/>
        <end position="164"/>
    </location>
</feature>
<dbReference type="GO" id="GO:0003677">
    <property type="term" value="F:DNA binding"/>
    <property type="evidence" value="ECO:0007669"/>
    <property type="project" value="UniProtKB-KW"/>
</dbReference>
<accession>A0A3A4AST7</accession>
<dbReference type="SMART" id="SM00347">
    <property type="entry name" value="HTH_MARR"/>
    <property type="match status" value="1"/>
</dbReference>
<keyword evidence="1" id="KW-0805">Transcription regulation</keyword>
<dbReference type="PROSITE" id="PS01117">
    <property type="entry name" value="HTH_MARR_1"/>
    <property type="match status" value="1"/>
</dbReference>
<keyword evidence="3" id="KW-0804">Transcription</keyword>
<dbReference type="RefSeq" id="WP_119928510.1">
    <property type="nucleotide sequence ID" value="NZ_QZEY01000009.1"/>
</dbReference>
<dbReference type="GO" id="GO:0006950">
    <property type="term" value="P:response to stress"/>
    <property type="evidence" value="ECO:0007669"/>
    <property type="project" value="TreeGrafter"/>
</dbReference>
<name>A0A3A4AST7_9ACTN</name>
<dbReference type="Gene3D" id="1.10.10.10">
    <property type="entry name" value="Winged helix-like DNA-binding domain superfamily/Winged helix DNA-binding domain"/>
    <property type="match status" value="1"/>
</dbReference>
<evidence type="ECO:0000313" key="5">
    <source>
        <dbReference type="EMBL" id="RJL30364.1"/>
    </source>
</evidence>
<organism evidence="5 6">
    <name type="scientific">Bailinhaonella thermotolerans</name>
    <dbReference type="NCBI Taxonomy" id="1070861"/>
    <lineage>
        <taxon>Bacteria</taxon>
        <taxon>Bacillati</taxon>
        <taxon>Actinomycetota</taxon>
        <taxon>Actinomycetes</taxon>
        <taxon>Streptosporangiales</taxon>
        <taxon>Streptosporangiaceae</taxon>
        <taxon>Bailinhaonella</taxon>
    </lineage>
</organism>
<dbReference type="Pfam" id="PF01047">
    <property type="entry name" value="MarR"/>
    <property type="match status" value="1"/>
</dbReference>
<reference evidence="5 6" key="1">
    <citation type="submission" date="2018-09" db="EMBL/GenBank/DDBJ databases">
        <title>YIM 75507 draft genome.</title>
        <authorList>
            <person name="Tang S."/>
            <person name="Feng Y."/>
        </authorList>
    </citation>
    <scope>NUCLEOTIDE SEQUENCE [LARGE SCALE GENOMIC DNA]</scope>
    <source>
        <strain evidence="5 6">YIM 75507</strain>
    </source>
</reference>
<keyword evidence="2" id="KW-0238">DNA-binding</keyword>
<dbReference type="PANTHER" id="PTHR33164:SF89">
    <property type="entry name" value="MARR FAMILY REGULATORY PROTEIN"/>
    <property type="match status" value="1"/>
</dbReference>
<dbReference type="InterPro" id="IPR036390">
    <property type="entry name" value="WH_DNA-bd_sf"/>
</dbReference>
<dbReference type="Proteomes" id="UP000265768">
    <property type="component" value="Unassembled WGS sequence"/>
</dbReference>
<dbReference type="OrthoDB" id="3527481at2"/>
<evidence type="ECO:0000259" key="4">
    <source>
        <dbReference type="PROSITE" id="PS50995"/>
    </source>
</evidence>
<protein>
    <submittedName>
        <fullName evidence="5">MarR family transcriptional regulator</fullName>
    </submittedName>
</protein>
<dbReference type="InterPro" id="IPR036388">
    <property type="entry name" value="WH-like_DNA-bd_sf"/>
</dbReference>
<dbReference type="InterPro" id="IPR023187">
    <property type="entry name" value="Tscrpt_reg_MarR-type_CS"/>
</dbReference>
<evidence type="ECO:0000313" key="6">
    <source>
        <dbReference type="Proteomes" id="UP000265768"/>
    </source>
</evidence>
<comment type="caution">
    <text evidence="5">The sequence shown here is derived from an EMBL/GenBank/DDBJ whole genome shotgun (WGS) entry which is preliminary data.</text>
</comment>
<proteinExistence type="predicted"/>
<dbReference type="SUPFAM" id="SSF46785">
    <property type="entry name" value="Winged helix' DNA-binding domain"/>
    <property type="match status" value="1"/>
</dbReference>
<evidence type="ECO:0000256" key="3">
    <source>
        <dbReference type="ARBA" id="ARBA00023163"/>
    </source>
</evidence>
<dbReference type="EMBL" id="QZEY01000009">
    <property type="protein sequence ID" value="RJL30364.1"/>
    <property type="molecule type" value="Genomic_DNA"/>
</dbReference>
<dbReference type="InterPro" id="IPR039422">
    <property type="entry name" value="MarR/SlyA-like"/>
</dbReference>
<dbReference type="PROSITE" id="PS50995">
    <property type="entry name" value="HTH_MARR_2"/>
    <property type="match status" value="1"/>
</dbReference>
<dbReference type="GO" id="GO:0003700">
    <property type="term" value="F:DNA-binding transcription factor activity"/>
    <property type="evidence" value="ECO:0007669"/>
    <property type="project" value="InterPro"/>
</dbReference>
<dbReference type="InterPro" id="IPR000835">
    <property type="entry name" value="HTH_MarR-typ"/>
</dbReference>
<evidence type="ECO:0000256" key="1">
    <source>
        <dbReference type="ARBA" id="ARBA00023015"/>
    </source>
</evidence>
<evidence type="ECO:0000256" key="2">
    <source>
        <dbReference type="ARBA" id="ARBA00023125"/>
    </source>
</evidence>
<gene>
    <name evidence="5" type="ORF">D5H75_22560</name>
</gene>
<keyword evidence="6" id="KW-1185">Reference proteome</keyword>
<dbReference type="PANTHER" id="PTHR33164">
    <property type="entry name" value="TRANSCRIPTIONAL REGULATOR, MARR FAMILY"/>
    <property type="match status" value="1"/>
</dbReference>
<dbReference type="AlphaFoldDB" id="A0A3A4AST7"/>